<feature type="chain" id="PRO_5003981063" evidence="1">
    <location>
        <begin position="25"/>
        <end position="222"/>
    </location>
</feature>
<evidence type="ECO:0000256" key="1">
    <source>
        <dbReference type="SAM" id="SignalP"/>
    </source>
</evidence>
<reference evidence="2" key="2">
    <citation type="journal article" date="2015" name="J. Proteomics">
        <title>Sexual differences in the sialomes of the zebra tick, Rhipicephalus pulchellus.</title>
        <authorList>
            <person name="Tan A.W."/>
            <person name="Francischetti I.M."/>
            <person name="Slovak M."/>
            <person name="Kini R.M."/>
            <person name="Ribeiro J.M."/>
        </authorList>
    </citation>
    <scope>NUCLEOTIDE SEQUENCE</scope>
    <source>
        <tissue evidence="2">Salivary gland</tissue>
    </source>
</reference>
<protein>
    <submittedName>
        <fullName evidence="2">Putative secreted peptide</fullName>
    </submittedName>
</protein>
<name>L7M9B5_RHIPC</name>
<evidence type="ECO:0000313" key="2">
    <source>
        <dbReference type="EMBL" id="JAA60615.1"/>
    </source>
</evidence>
<organism evidence="2">
    <name type="scientific">Rhipicephalus pulchellus</name>
    <name type="common">Yellow backed tick</name>
    <name type="synonym">Dermacentor pulchellus</name>
    <dbReference type="NCBI Taxonomy" id="72859"/>
    <lineage>
        <taxon>Eukaryota</taxon>
        <taxon>Metazoa</taxon>
        <taxon>Ecdysozoa</taxon>
        <taxon>Arthropoda</taxon>
        <taxon>Chelicerata</taxon>
        <taxon>Arachnida</taxon>
        <taxon>Acari</taxon>
        <taxon>Parasitiformes</taxon>
        <taxon>Ixodida</taxon>
        <taxon>Ixodoidea</taxon>
        <taxon>Ixodidae</taxon>
        <taxon>Rhipicephalinae</taxon>
        <taxon>Rhipicephalus</taxon>
        <taxon>Rhipicephalus</taxon>
    </lineage>
</organism>
<accession>L7M9B5</accession>
<reference evidence="2" key="1">
    <citation type="submission" date="2012-11" db="EMBL/GenBank/DDBJ databases">
        <authorList>
            <person name="Lucero-Rivera Y.E."/>
            <person name="Tovar-Ramirez D."/>
        </authorList>
    </citation>
    <scope>NUCLEOTIDE SEQUENCE</scope>
    <source>
        <tissue evidence="2">Salivary gland</tissue>
    </source>
</reference>
<proteinExistence type="evidence at transcript level"/>
<dbReference type="AlphaFoldDB" id="L7M9B5"/>
<feature type="signal peptide" evidence="1">
    <location>
        <begin position="1"/>
        <end position="24"/>
    </location>
</feature>
<keyword evidence="1" id="KW-0732">Signal</keyword>
<dbReference type="EMBL" id="GACK01004419">
    <property type="protein sequence ID" value="JAA60615.1"/>
    <property type="molecule type" value="mRNA"/>
</dbReference>
<sequence length="222" mass="25553">MKYFSAGELWRICFMLMIFSLVCAIAEEAVTPKGALLRGRNELDLLMVLNTSDPLYLYYFCTDRGKTECYADGCFNETYTCENWRKNDLTNATYNFTRSLRNQSKWDSMNYSAQILSLPWPPTEMKFNTTTPMFGNLGLIDMNLTYNQPDSYNCSVFSVTYPRNGAENVTTTAMYIRGNLTNGSLPTDECQMHFLTTCHNRTIYKPYNLSCIVPEETQQVPK</sequence>